<organism evidence="1 2">
    <name type="scientific">Roseomonas fluvialis</name>
    <dbReference type="NCBI Taxonomy" id="1750527"/>
    <lineage>
        <taxon>Bacteria</taxon>
        <taxon>Pseudomonadati</taxon>
        <taxon>Pseudomonadota</taxon>
        <taxon>Alphaproteobacteria</taxon>
        <taxon>Acetobacterales</taxon>
        <taxon>Roseomonadaceae</taxon>
        <taxon>Roseomonas</taxon>
    </lineage>
</organism>
<evidence type="ECO:0000313" key="1">
    <source>
        <dbReference type="EMBL" id="BDG72632.1"/>
    </source>
</evidence>
<proteinExistence type="predicted"/>
<dbReference type="EMBL" id="AP025637">
    <property type="protein sequence ID" value="BDG72632.1"/>
    <property type="molecule type" value="Genomic_DNA"/>
</dbReference>
<keyword evidence="2" id="KW-1185">Reference proteome</keyword>
<name>A0ABN6P1U5_9PROT</name>
<gene>
    <name evidence="1" type="ORF">Rmf_25610</name>
</gene>
<accession>A0ABN6P1U5</accession>
<dbReference type="Proteomes" id="UP000831327">
    <property type="component" value="Chromosome"/>
</dbReference>
<dbReference type="SUPFAM" id="SSF109604">
    <property type="entry name" value="HD-domain/PDEase-like"/>
    <property type="match status" value="1"/>
</dbReference>
<evidence type="ECO:0000313" key="2">
    <source>
        <dbReference type="Proteomes" id="UP000831327"/>
    </source>
</evidence>
<reference evidence="1 2" key="1">
    <citation type="journal article" date="2016" name="Microbes Environ.">
        <title>Phylogenetically diverse aerobic anoxygenic phototrophic bacteria isolated from epilithic biofilms in Tama river, Japan.</title>
        <authorList>
            <person name="Hirose S."/>
            <person name="Matsuura K."/>
            <person name="Haruta S."/>
        </authorList>
    </citation>
    <scope>NUCLEOTIDE SEQUENCE [LARGE SCALE GENOMIC DNA]</scope>
    <source>
        <strain evidence="1 2">S08</strain>
    </source>
</reference>
<dbReference type="RefSeq" id="WP_244459823.1">
    <property type="nucleotide sequence ID" value="NZ_AP025637.1"/>
</dbReference>
<protein>
    <submittedName>
        <fullName evidence="1">Uncharacterized protein</fullName>
    </submittedName>
</protein>
<sequence length="306" mass="31342">MAAAAATNTDVLGFALDQGAAGLAAGAAEDALMALRERAPDMPAAVAQALTDATGTADGDTPAHRTARAIAAAVERHGAGFPPGTEPPYHDRLHQAEATRALGWLLGAARRLGHVTPADAALAIAAMAAHDLLHDGRVHAERGLLERRSAEAAATIAADQGMSAADIATLRRIILATTWPWDDAEAPDLPCRLAREADLFASSLPRLGPRLSRLLARELAMAGQAVPEGVATHVARVALLRLLPPASEAARALGLDGVRAAQLDAYGEAARRLGLRIASAEAGAAALDAMDTADADALLAWSGLTP</sequence>